<dbReference type="AlphaFoldDB" id="A0A3M9XQL7"/>
<dbReference type="RefSeq" id="WP_123176498.1">
    <property type="nucleotide sequence ID" value="NZ_QWDD01000001.1"/>
</dbReference>
<gene>
    <name evidence="2" type="ORF">D1O30_14315</name>
</gene>
<name>A0A3M9XQL7_9HYPH</name>
<proteinExistence type="predicted"/>
<keyword evidence="1" id="KW-1133">Transmembrane helix</keyword>
<keyword evidence="3" id="KW-1185">Reference proteome</keyword>
<keyword evidence="1" id="KW-0472">Membrane</keyword>
<keyword evidence="1" id="KW-0812">Transmembrane</keyword>
<dbReference type="Proteomes" id="UP000268623">
    <property type="component" value="Unassembled WGS sequence"/>
</dbReference>
<evidence type="ECO:0000256" key="1">
    <source>
        <dbReference type="SAM" id="Phobius"/>
    </source>
</evidence>
<evidence type="ECO:0000313" key="2">
    <source>
        <dbReference type="EMBL" id="RNJ50579.1"/>
    </source>
</evidence>
<comment type="caution">
    <text evidence="2">The sequence shown here is derived from an EMBL/GenBank/DDBJ whole genome shotgun (WGS) entry which is preliminary data.</text>
</comment>
<accession>A0A3M9XQL7</accession>
<evidence type="ECO:0000313" key="3">
    <source>
        <dbReference type="Proteomes" id="UP000268623"/>
    </source>
</evidence>
<organism evidence="2 3">
    <name type="scientific">Methylocystis hirsuta</name>
    <dbReference type="NCBI Taxonomy" id="369798"/>
    <lineage>
        <taxon>Bacteria</taxon>
        <taxon>Pseudomonadati</taxon>
        <taxon>Pseudomonadota</taxon>
        <taxon>Alphaproteobacteria</taxon>
        <taxon>Hyphomicrobiales</taxon>
        <taxon>Methylocystaceae</taxon>
        <taxon>Methylocystis</taxon>
    </lineage>
</organism>
<reference evidence="2 3" key="1">
    <citation type="submission" date="2018-08" db="EMBL/GenBank/DDBJ databases">
        <title>Genome sequence of Methylocystis hirsuta CSC1, a methanotroph able to accumulate PHAs.</title>
        <authorList>
            <person name="Bordel S."/>
            <person name="Rodriguez E."/>
            <person name="Gancedo J."/>
            <person name="Munoz R."/>
        </authorList>
    </citation>
    <scope>NUCLEOTIDE SEQUENCE [LARGE SCALE GENOMIC DNA]</scope>
    <source>
        <strain evidence="2 3">CSC1</strain>
    </source>
</reference>
<feature type="transmembrane region" description="Helical" evidence="1">
    <location>
        <begin position="50"/>
        <end position="71"/>
    </location>
</feature>
<protein>
    <submittedName>
        <fullName evidence="2">Uncharacterized protein</fullName>
    </submittedName>
</protein>
<dbReference type="EMBL" id="QWDD01000001">
    <property type="protein sequence ID" value="RNJ50579.1"/>
    <property type="molecule type" value="Genomic_DNA"/>
</dbReference>
<sequence length="73" mass="8186">MGATILKNVARQNADAAGRLLLRHSQGYAKLSAAARDHWRRNMDEFGGGFIRNVMIGFALALAFSIVYVWYTR</sequence>
<dbReference type="OrthoDB" id="9879747at2"/>